<comment type="caution">
    <text evidence="2">The sequence shown here is derived from an EMBL/GenBank/DDBJ whole genome shotgun (WGS) entry which is preliminary data.</text>
</comment>
<evidence type="ECO:0000313" key="3">
    <source>
        <dbReference type="Proteomes" id="UP001597169"/>
    </source>
</evidence>
<name>A0ABW3QAX1_9BACL</name>
<feature type="region of interest" description="Disordered" evidence="1">
    <location>
        <begin position="166"/>
        <end position="186"/>
    </location>
</feature>
<evidence type="ECO:0000313" key="2">
    <source>
        <dbReference type="EMBL" id="MFD1131714.1"/>
    </source>
</evidence>
<protein>
    <submittedName>
        <fullName evidence="2">Uncharacterized protein</fullName>
    </submittedName>
</protein>
<proteinExistence type="predicted"/>
<gene>
    <name evidence="2" type="ORF">ACFQ3J_26780</name>
</gene>
<keyword evidence="3" id="KW-1185">Reference proteome</keyword>
<evidence type="ECO:0000256" key="1">
    <source>
        <dbReference type="SAM" id="MobiDB-lite"/>
    </source>
</evidence>
<dbReference type="Proteomes" id="UP001597169">
    <property type="component" value="Unassembled WGS sequence"/>
</dbReference>
<organism evidence="2 3">
    <name type="scientific">Paenibacillus provencensis</name>
    <dbReference type="NCBI Taxonomy" id="441151"/>
    <lineage>
        <taxon>Bacteria</taxon>
        <taxon>Bacillati</taxon>
        <taxon>Bacillota</taxon>
        <taxon>Bacilli</taxon>
        <taxon>Bacillales</taxon>
        <taxon>Paenibacillaceae</taxon>
        <taxon>Paenibacillus</taxon>
    </lineage>
</organism>
<dbReference type="EMBL" id="JBHTKX010000014">
    <property type="protein sequence ID" value="MFD1131714.1"/>
    <property type="molecule type" value="Genomic_DNA"/>
</dbReference>
<reference evidence="3" key="1">
    <citation type="journal article" date="2019" name="Int. J. Syst. Evol. Microbiol.">
        <title>The Global Catalogue of Microorganisms (GCM) 10K type strain sequencing project: providing services to taxonomists for standard genome sequencing and annotation.</title>
        <authorList>
            <consortium name="The Broad Institute Genomics Platform"/>
            <consortium name="The Broad Institute Genome Sequencing Center for Infectious Disease"/>
            <person name="Wu L."/>
            <person name="Ma J."/>
        </authorList>
    </citation>
    <scope>NUCLEOTIDE SEQUENCE [LARGE SCALE GENOMIC DNA]</scope>
    <source>
        <strain evidence="3">CCUG 53519</strain>
    </source>
</reference>
<dbReference type="RefSeq" id="WP_090728177.1">
    <property type="nucleotide sequence ID" value="NZ_JBHTKX010000014.1"/>
</dbReference>
<sequence length="225" mass="26290">MNFKSLARLMGILPDNSTDSKIVAEHFEAVLINQMNLPFKYKEFSNLLSEVSDTNKRSMANFLNLKIRATTDRPFPDGQFIQLLRTRMNKKEVKSKVIQALVTQIIPLYEDMDELNVEGYLAEEKNLIESYGPWHYYWSLRFFPIEDDRIKERLIQLESDLPDPIRDEVDKSNLDSNLQGKKKPDESKESLIIVHERELRQKAEQVIAYITERAQNAREEPSAIN</sequence>
<accession>A0ABW3QAX1</accession>